<sequence>MTTMRILIAAALVAGLSACASTPMASKEADAAAKEFKIPAADAARVYIYRNENFGAAVKLPVAIDNAMAGDTVAHSYIMKDLPAGKHTITGKGENDSSITLDAVAGKIYYIWQEVKMGLFAPRNQLQEVDEKTGQDGVKESSLIAPL</sequence>
<organism evidence="3 4">
    <name type="scientific">Chromobacterium vaccinii</name>
    <dbReference type="NCBI Taxonomy" id="1108595"/>
    <lineage>
        <taxon>Bacteria</taxon>
        <taxon>Pseudomonadati</taxon>
        <taxon>Pseudomonadota</taxon>
        <taxon>Betaproteobacteria</taxon>
        <taxon>Neisseriales</taxon>
        <taxon>Chromobacteriaceae</taxon>
        <taxon>Chromobacterium</taxon>
    </lineage>
</organism>
<dbReference type="EMBL" id="CP017707">
    <property type="protein sequence ID" value="AOZ51733.1"/>
    <property type="molecule type" value="Genomic_DNA"/>
</dbReference>
<dbReference type="AlphaFoldDB" id="A0A1D9LKI2"/>
<feature type="chain" id="PRO_5009443242" description="DUF2846 domain-containing protein" evidence="1">
    <location>
        <begin position="21"/>
        <end position="147"/>
    </location>
</feature>
<dbReference type="STRING" id="1108595.BKX93_18200"/>
<reference evidence="3 4" key="1">
    <citation type="submission" date="2016-10" db="EMBL/GenBank/DDBJ databases">
        <title>Chromobacterium muskegensis sp. nov., an insecticidal bacterium isolated from Sphagnum bogs.</title>
        <authorList>
            <person name="Sparks M.E."/>
            <person name="Blackburn M.B."/>
            <person name="Gundersen-Rindal D.E."/>
            <person name="Mitchell A."/>
            <person name="Farrar R."/>
            <person name="Kuhar D."/>
        </authorList>
    </citation>
    <scope>NUCLEOTIDE SEQUENCE [LARGE SCALE GENOMIC DNA]</scope>
    <source>
        <strain evidence="3 4">21-1</strain>
    </source>
</reference>
<proteinExistence type="predicted"/>
<dbReference type="RefSeq" id="WP_046155390.1">
    <property type="nucleotide sequence ID" value="NZ_CP017707.1"/>
</dbReference>
<dbReference type="PROSITE" id="PS51257">
    <property type="entry name" value="PROKAR_LIPOPROTEIN"/>
    <property type="match status" value="1"/>
</dbReference>
<dbReference type="Pfam" id="PF11008">
    <property type="entry name" value="DUF2846"/>
    <property type="match status" value="1"/>
</dbReference>
<dbReference type="GeneID" id="68843137"/>
<evidence type="ECO:0000313" key="4">
    <source>
        <dbReference type="Proteomes" id="UP000178776"/>
    </source>
</evidence>
<dbReference type="KEGG" id="cvc:BKX93_18200"/>
<evidence type="ECO:0000259" key="2">
    <source>
        <dbReference type="Pfam" id="PF11008"/>
    </source>
</evidence>
<evidence type="ECO:0000313" key="3">
    <source>
        <dbReference type="EMBL" id="AOZ51733.1"/>
    </source>
</evidence>
<evidence type="ECO:0000256" key="1">
    <source>
        <dbReference type="SAM" id="SignalP"/>
    </source>
</evidence>
<feature type="signal peptide" evidence="1">
    <location>
        <begin position="1"/>
        <end position="20"/>
    </location>
</feature>
<gene>
    <name evidence="3" type="ORF">BKX93_18200</name>
</gene>
<name>A0A1D9LKI2_9NEIS</name>
<dbReference type="InterPro" id="IPR022548">
    <property type="entry name" value="DUF2846"/>
</dbReference>
<accession>A0A1D9LKI2</accession>
<dbReference type="Proteomes" id="UP000178776">
    <property type="component" value="Chromosome"/>
</dbReference>
<protein>
    <recommendedName>
        <fullName evidence="2">DUF2846 domain-containing protein</fullName>
    </recommendedName>
</protein>
<feature type="domain" description="DUF2846" evidence="2">
    <location>
        <begin position="41"/>
        <end position="118"/>
    </location>
</feature>
<keyword evidence="1" id="KW-0732">Signal</keyword>